<sequence length="171" mass="17700">MTLPDFLSALIFLHLALSVLHKTVDPDRARTATARLLGPAAHWASFALAAAVAIEAGSALGMLIPGWTAFGMAGAGAIWLIYSGAAGAAWLSGERRFDCGCDLGGRRLPSNLGVVAIRAVALAILALLLAAEAAPVWRDPLALFAALSAMALFFASSQLLFNHRQHGSPAA</sequence>
<comment type="function">
    <text evidence="1">May be specifically involved in the processing, transport, and/or maturation of the MADH beta-subunit.</text>
</comment>
<evidence type="ECO:0000256" key="5">
    <source>
        <dbReference type="ARBA" id="ARBA00022692"/>
    </source>
</evidence>
<evidence type="ECO:0000256" key="7">
    <source>
        <dbReference type="ARBA" id="ARBA00023136"/>
    </source>
</evidence>
<reference evidence="10 11" key="1">
    <citation type="submission" date="2024-03" db="EMBL/GenBank/DDBJ databases">
        <authorList>
            <person name="Jo J.-H."/>
        </authorList>
    </citation>
    <scope>NUCLEOTIDE SEQUENCE [LARGE SCALE GENOMIC DNA]</scope>
    <source>
        <strain evidence="10 11">AS3R-12</strain>
    </source>
</reference>
<comment type="pathway">
    <text evidence="3">One-carbon metabolism; methylamine degradation.</text>
</comment>
<evidence type="ECO:0000256" key="3">
    <source>
        <dbReference type="ARBA" id="ARBA00004856"/>
    </source>
</evidence>
<feature type="transmembrane region" description="Helical" evidence="8">
    <location>
        <begin position="6"/>
        <end position="24"/>
    </location>
</feature>
<evidence type="ECO:0000256" key="8">
    <source>
        <dbReference type="SAM" id="Phobius"/>
    </source>
</evidence>
<dbReference type="InterPro" id="IPR009908">
    <property type="entry name" value="Methylamine_util_MauE"/>
</dbReference>
<evidence type="ECO:0000256" key="4">
    <source>
        <dbReference type="ARBA" id="ARBA00019078"/>
    </source>
</evidence>
<protein>
    <recommendedName>
        <fullName evidence="4">Methylamine utilization protein MauE</fullName>
    </recommendedName>
</protein>
<name>A0ABU8S5X5_9SPHN</name>
<feature type="domain" description="Methylamine utilisation protein MauE" evidence="9">
    <location>
        <begin position="6"/>
        <end position="130"/>
    </location>
</feature>
<evidence type="ECO:0000313" key="10">
    <source>
        <dbReference type="EMBL" id="MEJ6009372.1"/>
    </source>
</evidence>
<evidence type="ECO:0000313" key="11">
    <source>
        <dbReference type="Proteomes" id="UP001379235"/>
    </source>
</evidence>
<evidence type="ECO:0000256" key="6">
    <source>
        <dbReference type="ARBA" id="ARBA00022989"/>
    </source>
</evidence>
<comment type="caution">
    <text evidence="10">The sequence shown here is derived from an EMBL/GenBank/DDBJ whole genome shotgun (WGS) entry which is preliminary data.</text>
</comment>
<evidence type="ECO:0000256" key="1">
    <source>
        <dbReference type="ARBA" id="ARBA00003475"/>
    </source>
</evidence>
<keyword evidence="6 8" id="KW-1133">Transmembrane helix</keyword>
<proteinExistence type="predicted"/>
<keyword evidence="5 8" id="KW-0812">Transmembrane</keyword>
<evidence type="ECO:0000256" key="2">
    <source>
        <dbReference type="ARBA" id="ARBA00004141"/>
    </source>
</evidence>
<gene>
    <name evidence="10" type="ORF">WG900_05515</name>
</gene>
<comment type="subcellular location">
    <subcellularLocation>
        <location evidence="2">Membrane</location>
        <topology evidence="2">Multi-pass membrane protein</topology>
    </subcellularLocation>
</comment>
<evidence type="ECO:0000259" key="9">
    <source>
        <dbReference type="Pfam" id="PF07291"/>
    </source>
</evidence>
<keyword evidence="7 8" id="KW-0472">Membrane</keyword>
<dbReference type="Proteomes" id="UP001379235">
    <property type="component" value="Unassembled WGS sequence"/>
</dbReference>
<dbReference type="RefSeq" id="WP_339965407.1">
    <property type="nucleotide sequence ID" value="NZ_JBBHJY010000002.1"/>
</dbReference>
<feature type="transmembrane region" description="Helical" evidence="8">
    <location>
        <begin position="142"/>
        <end position="161"/>
    </location>
</feature>
<feature type="transmembrane region" description="Helical" evidence="8">
    <location>
        <begin position="66"/>
        <end position="91"/>
    </location>
</feature>
<feature type="transmembrane region" description="Helical" evidence="8">
    <location>
        <begin position="36"/>
        <end position="54"/>
    </location>
</feature>
<keyword evidence="11" id="KW-1185">Reference proteome</keyword>
<dbReference type="EMBL" id="JBBHJY010000002">
    <property type="protein sequence ID" value="MEJ6009372.1"/>
    <property type="molecule type" value="Genomic_DNA"/>
</dbReference>
<accession>A0ABU8S5X5</accession>
<feature type="transmembrane region" description="Helical" evidence="8">
    <location>
        <begin position="112"/>
        <end position="130"/>
    </location>
</feature>
<organism evidence="10 11">
    <name type="scientific">Novosphingobium aquae</name>
    <dbReference type="NCBI Taxonomy" id="3133435"/>
    <lineage>
        <taxon>Bacteria</taxon>
        <taxon>Pseudomonadati</taxon>
        <taxon>Pseudomonadota</taxon>
        <taxon>Alphaproteobacteria</taxon>
        <taxon>Sphingomonadales</taxon>
        <taxon>Sphingomonadaceae</taxon>
        <taxon>Novosphingobium</taxon>
    </lineage>
</organism>
<dbReference type="Pfam" id="PF07291">
    <property type="entry name" value="MauE"/>
    <property type="match status" value="1"/>
</dbReference>